<organism evidence="2 3">
    <name type="scientific">Bacillus haynesii</name>
    <dbReference type="NCBI Taxonomy" id="1925021"/>
    <lineage>
        <taxon>Bacteria</taxon>
        <taxon>Bacillati</taxon>
        <taxon>Bacillota</taxon>
        <taxon>Bacilli</taxon>
        <taxon>Bacillales</taxon>
        <taxon>Bacillaceae</taxon>
        <taxon>Bacillus</taxon>
    </lineage>
</organism>
<keyword evidence="1" id="KW-0175">Coiled coil</keyword>
<dbReference type="AlphaFoldDB" id="A0AA90JCT1"/>
<evidence type="ECO:0000313" key="2">
    <source>
        <dbReference type="EMBL" id="MCY9279519.1"/>
    </source>
</evidence>
<name>A0AA90JCT1_9BACI</name>
<accession>A0AA90JCT1</accession>
<gene>
    <name evidence="2" type="ORF">MOE73_05515</name>
</gene>
<reference evidence="2" key="1">
    <citation type="submission" date="2022-02" db="EMBL/GenBank/DDBJ databases">
        <title>Crop Bioprotection Bacillus Genome Sequencing.</title>
        <authorList>
            <person name="Dunlap C."/>
        </authorList>
    </citation>
    <scope>NUCLEOTIDE SEQUENCE</scope>
    <source>
        <strain evidence="2">T20C14</strain>
    </source>
</reference>
<sequence>MNSKYTLQKTAITKLFNDNKISKEDLELMLAKLEREADLIDQQKNKRKELIKKARYRIFEHV</sequence>
<dbReference type="EMBL" id="JALAXI010000004">
    <property type="protein sequence ID" value="MCY9279519.1"/>
    <property type="molecule type" value="Genomic_DNA"/>
</dbReference>
<dbReference type="Proteomes" id="UP001066455">
    <property type="component" value="Unassembled WGS sequence"/>
</dbReference>
<dbReference type="GeneID" id="56671060"/>
<dbReference type="RefSeq" id="WP_026579880.1">
    <property type="nucleotide sequence ID" value="NZ_JALAJL010000037.1"/>
</dbReference>
<feature type="coiled-coil region" evidence="1">
    <location>
        <begin position="16"/>
        <end position="53"/>
    </location>
</feature>
<comment type="caution">
    <text evidence="2">The sequence shown here is derived from an EMBL/GenBank/DDBJ whole genome shotgun (WGS) entry which is preliminary data.</text>
</comment>
<evidence type="ECO:0000256" key="1">
    <source>
        <dbReference type="SAM" id="Coils"/>
    </source>
</evidence>
<proteinExistence type="predicted"/>
<protein>
    <submittedName>
        <fullName evidence="2">Uncharacterized protein</fullName>
    </submittedName>
</protein>
<evidence type="ECO:0000313" key="3">
    <source>
        <dbReference type="Proteomes" id="UP001066455"/>
    </source>
</evidence>